<keyword evidence="7" id="KW-0449">Lipoprotein</keyword>
<evidence type="ECO:0000256" key="3">
    <source>
        <dbReference type="ARBA" id="ARBA00022544"/>
    </source>
</evidence>
<dbReference type="NCBIfam" id="TIGR02887">
    <property type="entry name" value="spore_ger_x_C"/>
    <property type="match status" value="1"/>
</dbReference>
<keyword evidence="11" id="KW-1185">Reference proteome</keyword>
<name>A0A0M0L126_9BACI</name>
<feature type="domain" description="Spore germination protein N-terminal" evidence="9">
    <location>
        <begin position="24"/>
        <end position="197"/>
    </location>
</feature>
<dbReference type="RefSeq" id="WP_053402013.1">
    <property type="nucleotide sequence ID" value="NZ_JAUKEN010000001.1"/>
</dbReference>
<dbReference type="PANTHER" id="PTHR35789">
    <property type="entry name" value="SPORE GERMINATION PROTEIN B3"/>
    <property type="match status" value="1"/>
</dbReference>
<protein>
    <submittedName>
        <fullName evidence="10">Spore gernimation protein KC</fullName>
    </submittedName>
</protein>
<dbReference type="Pfam" id="PF05504">
    <property type="entry name" value="Spore_GerAC"/>
    <property type="match status" value="1"/>
</dbReference>
<dbReference type="Pfam" id="PF25198">
    <property type="entry name" value="Spore_GerAC_N"/>
    <property type="match status" value="1"/>
</dbReference>
<dbReference type="InterPro" id="IPR038501">
    <property type="entry name" value="Spore_GerAC_C_sf"/>
</dbReference>
<dbReference type="Gene3D" id="3.30.300.210">
    <property type="entry name" value="Nutrient germinant receptor protein C, domain 3"/>
    <property type="match status" value="1"/>
</dbReference>
<dbReference type="AlphaFoldDB" id="A0A0M0L126"/>
<keyword evidence="4" id="KW-0732">Signal</keyword>
<comment type="caution">
    <text evidence="10">The sequence shown here is derived from an EMBL/GenBank/DDBJ whole genome shotgun (WGS) entry which is preliminary data.</text>
</comment>
<dbReference type="InterPro" id="IPR057336">
    <property type="entry name" value="GerAC_N"/>
</dbReference>
<dbReference type="GO" id="GO:0016020">
    <property type="term" value="C:membrane"/>
    <property type="evidence" value="ECO:0007669"/>
    <property type="project" value="UniProtKB-SubCell"/>
</dbReference>
<evidence type="ECO:0000313" key="10">
    <source>
        <dbReference type="EMBL" id="KOO44353.1"/>
    </source>
</evidence>
<proteinExistence type="inferred from homology"/>
<dbReference type="EMBL" id="LILC01000016">
    <property type="protein sequence ID" value="KOO44353.1"/>
    <property type="molecule type" value="Genomic_DNA"/>
</dbReference>
<comment type="similarity">
    <text evidence="2">Belongs to the GerABKC lipoprotein family.</text>
</comment>
<evidence type="ECO:0000259" key="9">
    <source>
        <dbReference type="Pfam" id="PF25198"/>
    </source>
</evidence>
<dbReference type="InterPro" id="IPR046953">
    <property type="entry name" value="Spore_GerAC-like_C"/>
</dbReference>
<dbReference type="Proteomes" id="UP000037558">
    <property type="component" value="Unassembled WGS sequence"/>
</dbReference>
<keyword evidence="6" id="KW-0564">Palmitate</keyword>
<evidence type="ECO:0000259" key="8">
    <source>
        <dbReference type="Pfam" id="PF05504"/>
    </source>
</evidence>
<evidence type="ECO:0000256" key="7">
    <source>
        <dbReference type="ARBA" id="ARBA00023288"/>
    </source>
</evidence>
<comment type="subcellular location">
    <subcellularLocation>
        <location evidence="1">Membrane</location>
        <topology evidence="1">Lipid-anchor</topology>
    </subcellularLocation>
</comment>
<feature type="domain" description="Spore germination GerAC-like C-terminal" evidence="8">
    <location>
        <begin position="229"/>
        <end position="394"/>
    </location>
</feature>
<dbReference type="Gene3D" id="6.20.190.10">
    <property type="entry name" value="Nutrient germinant receptor protein C, domain 1"/>
    <property type="match status" value="1"/>
</dbReference>
<evidence type="ECO:0000256" key="6">
    <source>
        <dbReference type="ARBA" id="ARBA00023139"/>
    </source>
</evidence>
<organism evidence="10 11">
    <name type="scientific">Priestia koreensis</name>
    <dbReference type="NCBI Taxonomy" id="284581"/>
    <lineage>
        <taxon>Bacteria</taxon>
        <taxon>Bacillati</taxon>
        <taxon>Bacillota</taxon>
        <taxon>Bacilli</taxon>
        <taxon>Bacillales</taxon>
        <taxon>Bacillaceae</taxon>
        <taxon>Priestia</taxon>
    </lineage>
</organism>
<keyword evidence="5" id="KW-0472">Membrane</keyword>
<evidence type="ECO:0000313" key="11">
    <source>
        <dbReference type="Proteomes" id="UP000037558"/>
    </source>
</evidence>
<reference evidence="11" key="1">
    <citation type="submission" date="2015-08" db="EMBL/GenBank/DDBJ databases">
        <title>Fjat-14210 dsm16467.</title>
        <authorList>
            <person name="Liu B."/>
            <person name="Wang J."/>
            <person name="Zhu Y."/>
            <person name="Liu G."/>
            <person name="Chen Q."/>
            <person name="Chen Z."/>
            <person name="Lan J."/>
            <person name="Che J."/>
            <person name="Ge C."/>
            <person name="Shi H."/>
            <person name="Pan Z."/>
            <person name="Liu X."/>
        </authorList>
    </citation>
    <scope>NUCLEOTIDE SEQUENCE [LARGE SCALE GENOMIC DNA]</scope>
    <source>
        <strain evidence="11">DSM 16467</strain>
    </source>
</reference>
<dbReference type="InterPro" id="IPR008844">
    <property type="entry name" value="Spore_GerAC-like"/>
</dbReference>
<evidence type="ECO:0000256" key="1">
    <source>
        <dbReference type="ARBA" id="ARBA00004635"/>
    </source>
</evidence>
<evidence type="ECO:0000256" key="2">
    <source>
        <dbReference type="ARBA" id="ARBA00007886"/>
    </source>
</evidence>
<gene>
    <name evidence="10" type="ORF">AMD01_13095</name>
</gene>
<evidence type="ECO:0000256" key="5">
    <source>
        <dbReference type="ARBA" id="ARBA00023136"/>
    </source>
</evidence>
<accession>A0A0M0L126</accession>
<dbReference type="GO" id="GO:0009847">
    <property type="term" value="P:spore germination"/>
    <property type="evidence" value="ECO:0007669"/>
    <property type="project" value="InterPro"/>
</dbReference>
<dbReference type="PANTHER" id="PTHR35789:SF1">
    <property type="entry name" value="SPORE GERMINATION PROTEIN B3"/>
    <property type="match status" value="1"/>
</dbReference>
<dbReference type="STRING" id="284581.AMD01_13095"/>
<evidence type="ECO:0000256" key="4">
    <source>
        <dbReference type="ARBA" id="ARBA00022729"/>
    </source>
</evidence>
<sequence length="403" mass="44780">MKRKWLIFFLIVLLTPLLTSCWSKKELTDLALVSALGIDKTKDGKYLLSFQILNPGTVAGSLQGGGGGTESPPVTVYQATGDNLTEASRRASGHVSRRLYYAHTNLVVIGEKMAREEGVEKLIDGLDRDPEFRTTATFVIANGSSAADLVETLTPVDKIPSDKINKTLEITEKRWGHNIKSSLKDVMVNLKAPGKGTLVSGFKLVGNVENSKQLMNLQQSAPKSTLRSDGIAVLKDGKLIDWLYGDKARGTVWVIDRIHGTDFNIDWNGKKEVIAYQTVRQKTKISTHIKNGMPTLFVHSRVEGDISELDVPVELSNPTEVVKIQHALAKQIESDIGEAIRNGQKHGVDYFGFGSDMYRNHPQEWKEIGDRWNSEYFPKAAVKVSVEAYIRRTGLRNRSFLSK</sequence>
<dbReference type="PROSITE" id="PS51257">
    <property type="entry name" value="PROKAR_LIPOPROTEIN"/>
    <property type="match status" value="1"/>
</dbReference>
<dbReference type="PATRIC" id="fig|284581.3.peg.4737"/>
<keyword evidence="3" id="KW-0309">Germination</keyword>